<keyword evidence="4" id="KW-1185">Reference proteome</keyword>
<dbReference type="EMBL" id="JAPDRL010000134">
    <property type="protein sequence ID" value="KAJ9656208.1"/>
    <property type="molecule type" value="Genomic_DNA"/>
</dbReference>
<feature type="region of interest" description="Disordered" evidence="1">
    <location>
        <begin position="105"/>
        <end position="134"/>
    </location>
</feature>
<feature type="transmembrane region" description="Helical" evidence="2">
    <location>
        <begin position="143"/>
        <end position="164"/>
    </location>
</feature>
<feature type="region of interest" description="Disordered" evidence="1">
    <location>
        <begin position="200"/>
        <end position="344"/>
    </location>
</feature>
<feature type="region of interest" description="Disordered" evidence="1">
    <location>
        <begin position="356"/>
        <end position="379"/>
    </location>
</feature>
<accession>A0ABQ9NG66</accession>
<reference evidence="3" key="1">
    <citation type="submission" date="2022-10" db="EMBL/GenBank/DDBJ databases">
        <title>Culturing micro-colonial fungi from biological soil crusts in the Mojave desert and describing Neophaeococcomyces mojavensis, and introducing the new genera and species Taxawa tesnikishii.</title>
        <authorList>
            <person name="Kurbessoian T."/>
            <person name="Stajich J.E."/>
        </authorList>
    </citation>
    <scope>NUCLEOTIDE SEQUENCE</scope>
    <source>
        <strain evidence="3">TK_1</strain>
    </source>
</reference>
<comment type="caution">
    <text evidence="3">The sequence shown here is derived from an EMBL/GenBank/DDBJ whole genome shotgun (WGS) entry which is preliminary data.</text>
</comment>
<feature type="compositionally biased region" description="Polar residues" evidence="1">
    <location>
        <begin position="247"/>
        <end position="256"/>
    </location>
</feature>
<keyword evidence="2" id="KW-0472">Membrane</keyword>
<proteinExistence type="predicted"/>
<evidence type="ECO:0000256" key="1">
    <source>
        <dbReference type="SAM" id="MobiDB-lite"/>
    </source>
</evidence>
<gene>
    <name evidence="3" type="ORF">H2201_008620</name>
</gene>
<dbReference type="Proteomes" id="UP001172684">
    <property type="component" value="Unassembled WGS sequence"/>
</dbReference>
<keyword evidence="2" id="KW-0812">Transmembrane</keyword>
<evidence type="ECO:0000313" key="4">
    <source>
        <dbReference type="Proteomes" id="UP001172684"/>
    </source>
</evidence>
<sequence length="379" mass="38519">MAEVSASPPVPDSISSAASVSSEIAASVSSAVLSSIEAAPSIVTVTSSGPVVTSAVTVAPAPDTTFLVTSVVTASPTAPGESPTPVVVVVTATSTPITTEVVNEPALSTTTAASSSSTAASVQPGASAENGPNGGLSAGGKTAVAVVVPVVAVALLLLGGLFLWRRRRQRQTQQEARRKEIEEYGINPNNDPTMPAMGAATGSEMTEDASGYRGWGNATTRKTSTTLSNGLTQLSDSGNSGGYHSPGSPTQGTASDGRSGDPLVDNRRETMDSETIGALGAAPVASSNRADVRRGPSNASSSYSAGNRSDHSDPPVPVPNPQDYYTDNAYFQPGPYGDSPYGGVVQQPVIRDVSARRNTRIENPSVFPQQGNSGIAQNF</sequence>
<organism evidence="3 4">
    <name type="scientific">Coniosporium apollinis</name>
    <dbReference type="NCBI Taxonomy" id="61459"/>
    <lineage>
        <taxon>Eukaryota</taxon>
        <taxon>Fungi</taxon>
        <taxon>Dikarya</taxon>
        <taxon>Ascomycota</taxon>
        <taxon>Pezizomycotina</taxon>
        <taxon>Dothideomycetes</taxon>
        <taxon>Dothideomycetes incertae sedis</taxon>
        <taxon>Coniosporium</taxon>
    </lineage>
</organism>
<feature type="region of interest" description="Disordered" evidence="1">
    <location>
        <begin position="174"/>
        <end position="193"/>
    </location>
</feature>
<evidence type="ECO:0000313" key="3">
    <source>
        <dbReference type="EMBL" id="KAJ9656208.1"/>
    </source>
</evidence>
<feature type="compositionally biased region" description="Polar residues" evidence="1">
    <location>
        <begin position="217"/>
        <end position="238"/>
    </location>
</feature>
<feature type="compositionally biased region" description="Low complexity" evidence="1">
    <location>
        <begin position="105"/>
        <end position="121"/>
    </location>
</feature>
<protein>
    <submittedName>
        <fullName evidence="3">Uncharacterized protein</fullName>
    </submittedName>
</protein>
<feature type="compositionally biased region" description="Polar residues" evidence="1">
    <location>
        <begin position="366"/>
        <end position="379"/>
    </location>
</feature>
<keyword evidence="2" id="KW-1133">Transmembrane helix</keyword>
<name>A0ABQ9NG66_9PEZI</name>
<feature type="compositionally biased region" description="Polar residues" evidence="1">
    <location>
        <begin position="297"/>
        <end position="307"/>
    </location>
</feature>
<evidence type="ECO:0000256" key="2">
    <source>
        <dbReference type="SAM" id="Phobius"/>
    </source>
</evidence>